<dbReference type="Ensembl" id="ENSPMGT00000000758.1">
    <property type="protein sequence ID" value="ENSPMGP00000000718.1"/>
    <property type="gene ID" value="ENSPMGG00000000667.1"/>
</dbReference>
<accession>A0A3B3Z800</accession>
<dbReference type="STRING" id="409849.ENSPMGP00000000718"/>
<proteinExistence type="predicted"/>
<protein>
    <recommendedName>
        <fullName evidence="3">HPS5 biogenesis of lysosomal organelles complex 2 subunit 2</fullName>
    </recommendedName>
</protein>
<dbReference type="PANTHER" id="PTHR23287:SF18">
    <property type="entry name" value="BLOC-2 COMPLEX MEMBER HPS5"/>
    <property type="match status" value="1"/>
</dbReference>
<reference evidence="1" key="1">
    <citation type="submission" date="2025-08" db="UniProtKB">
        <authorList>
            <consortium name="Ensembl"/>
        </authorList>
    </citation>
    <scope>IDENTIFICATION</scope>
</reference>
<dbReference type="Proteomes" id="UP000261520">
    <property type="component" value="Unplaced"/>
</dbReference>
<dbReference type="GO" id="GO:0005737">
    <property type="term" value="C:cytoplasm"/>
    <property type="evidence" value="ECO:0007669"/>
    <property type="project" value="TreeGrafter"/>
</dbReference>
<evidence type="ECO:0000313" key="2">
    <source>
        <dbReference type="Proteomes" id="UP000261520"/>
    </source>
</evidence>
<evidence type="ECO:0000313" key="1">
    <source>
        <dbReference type="Ensembl" id="ENSPMGP00000000718.1"/>
    </source>
</evidence>
<dbReference type="GO" id="GO:0048066">
    <property type="term" value="P:developmental pigmentation"/>
    <property type="evidence" value="ECO:0007669"/>
    <property type="project" value="TreeGrafter"/>
</dbReference>
<name>A0A3B3Z800_9GOBI</name>
<reference evidence="1" key="2">
    <citation type="submission" date="2025-09" db="UniProtKB">
        <authorList>
            <consortium name="Ensembl"/>
        </authorList>
    </citation>
    <scope>IDENTIFICATION</scope>
</reference>
<dbReference type="AlphaFoldDB" id="A0A3B3Z800"/>
<dbReference type="PANTHER" id="PTHR23287">
    <property type="entry name" value="RUBY-EYE2-LIKE PROTEIN"/>
    <property type="match status" value="1"/>
</dbReference>
<evidence type="ECO:0008006" key="3">
    <source>
        <dbReference type="Google" id="ProtNLM"/>
    </source>
</evidence>
<organism evidence="1 2">
    <name type="scientific">Periophthalmus magnuspinnatus</name>
    <dbReference type="NCBI Taxonomy" id="409849"/>
    <lineage>
        <taxon>Eukaryota</taxon>
        <taxon>Metazoa</taxon>
        <taxon>Chordata</taxon>
        <taxon>Craniata</taxon>
        <taxon>Vertebrata</taxon>
        <taxon>Euteleostomi</taxon>
        <taxon>Actinopterygii</taxon>
        <taxon>Neopterygii</taxon>
        <taxon>Teleostei</taxon>
        <taxon>Neoteleostei</taxon>
        <taxon>Acanthomorphata</taxon>
        <taxon>Gobiaria</taxon>
        <taxon>Gobiiformes</taxon>
        <taxon>Gobioidei</taxon>
        <taxon>Gobiidae</taxon>
        <taxon>Oxudercinae</taxon>
        <taxon>Periophthalmus</taxon>
    </lineage>
</organism>
<sequence>MNPSFTIYSCFCSFGWLPLKMPCVPLVPENNTHVLAEFDCLDPLLAALRLDSGRLKCTCLAVSRKWLALGTSAGGLHLIQREGWKQRLILTHKVLFSYTSCILNLSFSDQSE</sequence>
<keyword evidence="2" id="KW-1185">Reference proteome</keyword>